<name>A0A0E9RM00_ANGAN</name>
<accession>A0A0E9RM00</accession>
<evidence type="ECO:0000313" key="1">
    <source>
        <dbReference type="EMBL" id="JAH30181.1"/>
    </source>
</evidence>
<reference evidence="1" key="1">
    <citation type="submission" date="2014-11" db="EMBL/GenBank/DDBJ databases">
        <authorList>
            <person name="Amaro Gonzalez C."/>
        </authorList>
    </citation>
    <scope>NUCLEOTIDE SEQUENCE</scope>
</reference>
<sequence>MTSLWGHVVRCGQQNLLTVPPSMPFNPLRL</sequence>
<organism evidence="1">
    <name type="scientific">Anguilla anguilla</name>
    <name type="common">European freshwater eel</name>
    <name type="synonym">Muraena anguilla</name>
    <dbReference type="NCBI Taxonomy" id="7936"/>
    <lineage>
        <taxon>Eukaryota</taxon>
        <taxon>Metazoa</taxon>
        <taxon>Chordata</taxon>
        <taxon>Craniata</taxon>
        <taxon>Vertebrata</taxon>
        <taxon>Euteleostomi</taxon>
        <taxon>Actinopterygii</taxon>
        <taxon>Neopterygii</taxon>
        <taxon>Teleostei</taxon>
        <taxon>Anguilliformes</taxon>
        <taxon>Anguillidae</taxon>
        <taxon>Anguilla</taxon>
    </lineage>
</organism>
<dbReference type="AlphaFoldDB" id="A0A0E9RM00"/>
<proteinExistence type="predicted"/>
<reference evidence="1" key="2">
    <citation type="journal article" date="2015" name="Fish Shellfish Immunol.">
        <title>Early steps in the European eel (Anguilla anguilla)-Vibrio vulnificus interaction in the gills: Role of the RtxA13 toxin.</title>
        <authorList>
            <person name="Callol A."/>
            <person name="Pajuelo D."/>
            <person name="Ebbesson L."/>
            <person name="Teles M."/>
            <person name="MacKenzie S."/>
            <person name="Amaro C."/>
        </authorList>
    </citation>
    <scope>NUCLEOTIDE SEQUENCE</scope>
</reference>
<dbReference type="EMBL" id="GBXM01078396">
    <property type="protein sequence ID" value="JAH30181.1"/>
    <property type="molecule type" value="Transcribed_RNA"/>
</dbReference>
<protein>
    <submittedName>
        <fullName evidence="1">Uncharacterized protein</fullName>
    </submittedName>
</protein>